<proteinExistence type="predicted"/>
<evidence type="ECO:0000313" key="2">
    <source>
        <dbReference type="Proteomes" id="UP000054560"/>
    </source>
</evidence>
<gene>
    <name evidence="1" type="ORF">SARC_11051</name>
</gene>
<dbReference type="GeneID" id="25911555"/>
<protein>
    <submittedName>
        <fullName evidence="1">Uncharacterized protein</fullName>
    </submittedName>
</protein>
<accession>A0A0L0FI69</accession>
<dbReference type="AlphaFoldDB" id="A0A0L0FI69"/>
<dbReference type="RefSeq" id="XP_014150352.1">
    <property type="nucleotide sequence ID" value="XM_014294877.1"/>
</dbReference>
<organism evidence="1 2">
    <name type="scientific">Sphaeroforma arctica JP610</name>
    <dbReference type="NCBI Taxonomy" id="667725"/>
    <lineage>
        <taxon>Eukaryota</taxon>
        <taxon>Ichthyosporea</taxon>
        <taxon>Ichthyophonida</taxon>
        <taxon>Sphaeroforma</taxon>
    </lineage>
</organism>
<reference evidence="1 2" key="1">
    <citation type="submission" date="2011-02" db="EMBL/GenBank/DDBJ databases">
        <title>The Genome Sequence of Sphaeroforma arctica JP610.</title>
        <authorList>
            <consortium name="The Broad Institute Genome Sequencing Platform"/>
            <person name="Russ C."/>
            <person name="Cuomo C."/>
            <person name="Young S.K."/>
            <person name="Zeng Q."/>
            <person name="Gargeya S."/>
            <person name="Alvarado L."/>
            <person name="Berlin A."/>
            <person name="Chapman S.B."/>
            <person name="Chen Z."/>
            <person name="Freedman E."/>
            <person name="Gellesch M."/>
            <person name="Goldberg J."/>
            <person name="Griggs A."/>
            <person name="Gujja S."/>
            <person name="Heilman E."/>
            <person name="Heiman D."/>
            <person name="Howarth C."/>
            <person name="Mehta T."/>
            <person name="Neiman D."/>
            <person name="Pearson M."/>
            <person name="Roberts A."/>
            <person name="Saif S."/>
            <person name="Shea T."/>
            <person name="Shenoy N."/>
            <person name="Sisk P."/>
            <person name="Stolte C."/>
            <person name="Sykes S."/>
            <person name="White J."/>
            <person name="Yandava C."/>
            <person name="Burger G."/>
            <person name="Gray M.W."/>
            <person name="Holland P.W.H."/>
            <person name="King N."/>
            <person name="Lang F.B.F."/>
            <person name="Roger A.J."/>
            <person name="Ruiz-Trillo I."/>
            <person name="Haas B."/>
            <person name="Nusbaum C."/>
            <person name="Birren B."/>
        </authorList>
    </citation>
    <scope>NUCLEOTIDE SEQUENCE [LARGE SCALE GENOMIC DNA]</scope>
    <source>
        <strain evidence="1 2">JP610</strain>
    </source>
</reference>
<dbReference type="EMBL" id="KQ243102">
    <property type="protein sequence ID" value="KNC76450.1"/>
    <property type="molecule type" value="Genomic_DNA"/>
</dbReference>
<sequence length="151" mass="16909">MKKACGGALITATDKMRVVLNDKQKGLYKHKLKKQHNILEALIGAENEKTMQSIVAPKRQQTNIKHDIICAHQAAYFNKSMAGADKLVKAQEMLIYDNIAKTIEMAVSDGLLIEDTKGDDKHTRIRGDEDGRIQKEKFKATRNLREFGGNG</sequence>
<dbReference type="Proteomes" id="UP000054560">
    <property type="component" value="Unassembled WGS sequence"/>
</dbReference>
<name>A0A0L0FI69_9EUKA</name>
<evidence type="ECO:0000313" key="1">
    <source>
        <dbReference type="EMBL" id="KNC76450.1"/>
    </source>
</evidence>
<keyword evidence="2" id="KW-1185">Reference proteome</keyword>